<keyword evidence="1" id="KW-0805">Transcription regulation</keyword>
<dbReference type="InterPro" id="IPR010982">
    <property type="entry name" value="Lambda_DNA-bd_dom_sf"/>
</dbReference>
<evidence type="ECO:0000256" key="2">
    <source>
        <dbReference type="ARBA" id="ARBA00023125"/>
    </source>
</evidence>
<organism evidence="5 6">
    <name type="scientific">Bifidobacterium oedipodis</name>
    <dbReference type="NCBI Taxonomy" id="2675322"/>
    <lineage>
        <taxon>Bacteria</taxon>
        <taxon>Bacillati</taxon>
        <taxon>Actinomycetota</taxon>
        <taxon>Actinomycetes</taxon>
        <taxon>Bifidobacteriales</taxon>
        <taxon>Bifidobacteriaceae</taxon>
        <taxon>Bifidobacterium</taxon>
    </lineage>
</organism>
<dbReference type="CDD" id="cd06267">
    <property type="entry name" value="PBP1_LacI_sugar_binding-like"/>
    <property type="match status" value="1"/>
</dbReference>
<evidence type="ECO:0000313" key="5">
    <source>
        <dbReference type="EMBL" id="NMM94557.1"/>
    </source>
</evidence>
<dbReference type="SUPFAM" id="SSF47413">
    <property type="entry name" value="lambda repressor-like DNA-binding domains"/>
    <property type="match status" value="1"/>
</dbReference>
<dbReference type="SUPFAM" id="SSF53822">
    <property type="entry name" value="Periplasmic binding protein-like I"/>
    <property type="match status" value="1"/>
</dbReference>
<dbReference type="GO" id="GO:0003700">
    <property type="term" value="F:DNA-binding transcription factor activity"/>
    <property type="evidence" value="ECO:0007669"/>
    <property type="project" value="TreeGrafter"/>
</dbReference>
<evidence type="ECO:0000313" key="6">
    <source>
        <dbReference type="Proteomes" id="UP000532194"/>
    </source>
</evidence>
<comment type="caution">
    <text evidence="5">The sequence shown here is derived from an EMBL/GenBank/DDBJ whole genome shotgun (WGS) entry which is preliminary data.</text>
</comment>
<dbReference type="InterPro" id="IPR000843">
    <property type="entry name" value="HTH_LacI"/>
</dbReference>
<sequence length="352" mass="38613">MTANTASRTQNRPPTSKDVAALAGVSQSTVSFVINGKYNVSESTRRKVQEAMRKLNYQPNAGARTLRTNKTNIISLFVEIHESLDANETTPYIDTIVAQARKHDYDVILSTTNEGSAGINRLAGKSICDAFILMDVQPDDERIPAAAALNMPVVLIGRPNDAMGLDVVDFDTREAARMAVRELAETGHRHVAIVGDAMVASQQGYKFVEDFYAGAADEASRSGLELSIVPRITGDWASFAATADQLLAHRDDRLGIIVRQPRMTEWVLRLLDQRRIVPGKDVSLIAHCADLAAKSFPYPVTNISTLPEQLSTAATDILFTRLEGDRSPAHTQLVRPAEVTRRATTVDWNTRD</sequence>
<dbReference type="Gene3D" id="3.40.50.2300">
    <property type="match status" value="2"/>
</dbReference>
<name>A0A7Y0EQH5_9BIFI</name>
<dbReference type="PROSITE" id="PS50932">
    <property type="entry name" value="HTH_LACI_2"/>
    <property type="match status" value="1"/>
</dbReference>
<keyword evidence="6" id="KW-1185">Reference proteome</keyword>
<evidence type="ECO:0000259" key="4">
    <source>
        <dbReference type="PROSITE" id="PS50932"/>
    </source>
</evidence>
<proteinExistence type="predicted"/>
<accession>A0A7Y0EQH5</accession>
<evidence type="ECO:0000256" key="3">
    <source>
        <dbReference type="ARBA" id="ARBA00023163"/>
    </source>
</evidence>
<dbReference type="Pfam" id="PF00356">
    <property type="entry name" value="LacI"/>
    <property type="match status" value="1"/>
</dbReference>
<evidence type="ECO:0000256" key="1">
    <source>
        <dbReference type="ARBA" id="ARBA00023015"/>
    </source>
</evidence>
<keyword evidence="2" id="KW-0238">DNA-binding</keyword>
<reference evidence="5 6" key="1">
    <citation type="submission" date="2020-02" db="EMBL/GenBank/DDBJ databases">
        <title>Characterization of phylogenetic diversity of novel bifidobacterial species isolated in Czech ZOOs.</title>
        <authorList>
            <person name="Lugli G.A."/>
            <person name="Vera N.B."/>
            <person name="Ventura M."/>
        </authorList>
    </citation>
    <scope>NUCLEOTIDE SEQUENCE [LARGE SCALE GENOMIC DNA]</scope>
    <source>
        <strain evidence="5 6">DSM 109957</strain>
    </source>
</reference>
<dbReference type="Gene3D" id="1.10.260.40">
    <property type="entry name" value="lambda repressor-like DNA-binding domains"/>
    <property type="match status" value="1"/>
</dbReference>
<dbReference type="InterPro" id="IPR046335">
    <property type="entry name" value="LacI/GalR-like_sensor"/>
</dbReference>
<dbReference type="Pfam" id="PF13377">
    <property type="entry name" value="Peripla_BP_3"/>
    <property type="match status" value="1"/>
</dbReference>
<gene>
    <name evidence="5" type="ORF">G1C95_1744</name>
</gene>
<feature type="domain" description="HTH lacI-type" evidence="4">
    <location>
        <begin position="14"/>
        <end position="68"/>
    </location>
</feature>
<dbReference type="RefSeq" id="WP_169172585.1">
    <property type="nucleotide sequence ID" value="NZ_JAAIII010000005.1"/>
</dbReference>
<dbReference type="CDD" id="cd01392">
    <property type="entry name" value="HTH_LacI"/>
    <property type="match status" value="1"/>
</dbReference>
<dbReference type="PANTHER" id="PTHR30146">
    <property type="entry name" value="LACI-RELATED TRANSCRIPTIONAL REPRESSOR"/>
    <property type="match status" value="1"/>
</dbReference>
<dbReference type="GO" id="GO:0000976">
    <property type="term" value="F:transcription cis-regulatory region binding"/>
    <property type="evidence" value="ECO:0007669"/>
    <property type="project" value="TreeGrafter"/>
</dbReference>
<keyword evidence="3" id="KW-0804">Transcription</keyword>
<dbReference type="EMBL" id="JAAIII010000005">
    <property type="protein sequence ID" value="NMM94557.1"/>
    <property type="molecule type" value="Genomic_DNA"/>
</dbReference>
<dbReference type="Proteomes" id="UP000532194">
    <property type="component" value="Unassembled WGS sequence"/>
</dbReference>
<dbReference type="SMART" id="SM00354">
    <property type="entry name" value="HTH_LACI"/>
    <property type="match status" value="1"/>
</dbReference>
<dbReference type="AlphaFoldDB" id="A0A7Y0EQH5"/>
<protein>
    <submittedName>
        <fullName evidence="5">Transcriptional regulator</fullName>
    </submittedName>
</protein>
<dbReference type="PANTHER" id="PTHR30146:SF153">
    <property type="entry name" value="LACTOSE OPERON REPRESSOR"/>
    <property type="match status" value="1"/>
</dbReference>
<dbReference type="InterPro" id="IPR028082">
    <property type="entry name" value="Peripla_BP_I"/>
</dbReference>